<feature type="compositionally biased region" description="Polar residues" evidence="2">
    <location>
        <begin position="167"/>
        <end position="197"/>
    </location>
</feature>
<organism evidence="3 4">
    <name type="scientific">Rhodotorula paludigena</name>
    <dbReference type="NCBI Taxonomy" id="86838"/>
    <lineage>
        <taxon>Eukaryota</taxon>
        <taxon>Fungi</taxon>
        <taxon>Dikarya</taxon>
        <taxon>Basidiomycota</taxon>
        <taxon>Pucciniomycotina</taxon>
        <taxon>Microbotryomycetes</taxon>
        <taxon>Sporidiobolales</taxon>
        <taxon>Sporidiobolaceae</taxon>
        <taxon>Rhodotorula</taxon>
    </lineage>
</organism>
<feature type="region of interest" description="Disordered" evidence="2">
    <location>
        <begin position="157"/>
        <end position="216"/>
    </location>
</feature>
<proteinExistence type="predicted"/>
<comment type="caution">
    <text evidence="3">The sequence shown here is derived from an EMBL/GenBank/DDBJ whole genome shotgun (WGS) entry which is preliminary data.</text>
</comment>
<gene>
    <name evidence="3" type="ORF">Rhopal_001599-T1</name>
</gene>
<feature type="region of interest" description="Disordered" evidence="2">
    <location>
        <begin position="251"/>
        <end position="286"/>
    </location>
</feature>
<feature type="coiled-coil region" evidence="1">
    <location>
        <begin position="87"/>
        <end position="114"/>
    </location>
</feature>
<sequence length="602" mass="62684">MSPTSLAALQKLKRTELQALCKGHGIKANGKTDALVAALADKLGLGNTAFGSQNVSAYAQQNEKNDMEYRKVLQSLRDDFDAVLVAREECDVRLERLEAKVAKQDEVLAAFKEQLEEFDIALDQPPATCEACETLEASFDSLRRDLLSRLDALQSTPAQHAAASEKGAQQTRAVSFASPTLSDAPPTQSLVSFSSPAASPVQHATPRPRSSVGSRKATPFKLGSAALDTPTSGSAPASALPSHMIAMAASAARRSPRAASSTAQLSDSTAEPLSPIPPVSGASLGKHARYSDASDVSIGLQAVASPELERMVQGTPGKDLAGAEGFFTAPNSVRKLVADDVRAEEKDGHARKRIRVSSGAHSTSTMIDRGELVDEEDEEEPIDSFTAEVGAAQESVEEQEEGEDDDEVRDYLVRTKTGDSPASAPKASHDPSFFASLATQSPARRATTVSSANENAPLAASASGVVTGRKSLPLSTLPFPIVSPFRASGSTTARKVPASAGKATVKTFFGADAANRPAAASPGAGLFASATKRARSGTVSTPRVPPTPPAARTLFGTELGGFGDEAQEGARFGEGEGTLGDEMVSPVKGGWKWKRGAFGAAA</sequence>
<keyword evidence="1" id="KW-0175">Coiled coil</keyword>
<name>A0AAV5GET3_9BASI</name>
<dbReference type="EMBL" id="BQKY01000003">
    <property type="protein sequence ID" value="GJN88633.1"/>
    <property type="molecule type" value="Genomic_DNA"/>
</dbReference>
<dbReference type="Proteomes" id="UP001342314">
    <property type="component" value="Unassembled WGS sequence"/>
</dbReference>
<reference evidence="3 4" key="1">
    <citation type="submission" date="2021-12" db="EMBL/GenBank/DDBJ databases">
        <title>High titer production of polyol ester of fatty acids by Rhodotorula paludigena BS15 towards product separation-free biomass refinery.</title>
        <authorList>
            <person name="Mano J."/>
            <person name="Ono H."/>
            <person name="Tanaka T."/>
            <person name="Naito K."/>
            <person name="Sushida H."/>
            <person name="Ike M."/>
            <person name="Tokuyasu K."/>
            <person name="Kitaoka M."/>
        </authorList>
    </citation>
    <scope>NUCLEOTIDE SEQUENCE [LARGE SCALE GENOMIC DNA]</scope>
    <source>
        <strain evidence="3 4">BS15</strain>
    </source>
</reference>
<evidence type="ECO:0000256" key="2">
    <source>
        <dbReference type="SAM" id="MobiDB-lite"/>
    </source>
</evidence>
<accession>A0AAV5GET3</accession>
<protein>
    <recommendedName>
        <fullName evidence="5">SAP domain-containing protein</fullName>
    </recommendedName>
</protein>
<evidence type="ECO:0000256" key="1">
    <source>
        <dbReference type="SAM" id="Coils"/>
    </source>
</evidence>
<feature type="compositionally biased region" description="Low complexity" evidence="2">
    <location>
        <begin position="251"/>
        <end position="263"/>
    </location>
</feature>
<keyword evidence="4" id="KW-1185">Reference proteome</keyword>
<feature type="region of interest" description="Disordered" evidence="2">
    <location>
        <begin position="343"/>
        <end position="365"/>
    </location>
</feature>
<feature type="region of interest" description="Disordered" evidence="2">
    <location>
        <begin position="565"/>
        <end position="584"/>
    </location>
</feature>
<dbReference type="AlphaFoldDB" id="A0AAV5GET3"/>
<evidence type="ECO:0000313" key="4">
    <source>
        <dbReference type="Proteomes" id="UP001342314"/>
    </source>
</evidence>
<evidence type="ECO:0000313" key="3">
    <source>
        <dbReference type="EMBL" id="GJN88633.1"/>
    </source>
</evidence>
<evidence type="ECO:0008006" key="5">
    <source>
        <dbReference type="Google" id="ProtNLM"/>
    </source>
</evidence>